<proteinExistence type="predicted"/>
<feature type="transmembrane region" description="Helical" evidence="1">
    <location>
        <begin position="88"/>
        <end position="109"/>
    </location>
</feature>
<evidence type="ECO:0000256" key="1">
    <source>
        <dbReference type="SAM" id="Phobius"/>
    </source>
</evidence>
<dbReference type="EMBL" id="PDPS01000040">
    <property type="protein sequence ID" value="PID55985.1"/>
    <property type="molecule type" value="Genomic_DNA"/>
</dbReference>
<keyword evidence="1" id="KW-0472">Membrane</keyword>
<name>A0A2G6E1M8_9BACT</name>
<dbReference type="AlphaFoldDB" id="A0A2G6E1M8"/>
<protein>
    <submittedName>
        <fullName evidence="2">Uncharacterized protein</fullName>
    </submittedName>
</protein>
<reference evidence="2 3" key="1">
    <citation type="submission" date="2017-10" db="EMBL/GenBank/DDBJ databases">
        <title>Novel microbial diversity and functional potential in the marine mammal oral microbiome.</title>
        <authorList>
            <person name="Dudek N.K."/>
            <person name="Sun C.L."/>
            <person name="Burstein D."/>
            <person name="Kantor R.S."/>
            <person name="Aliaga Goltsman D.S."/>
            <person name="Bik E.M."/>
            <person name="Thomas B.C."/>
            <person name="Banfield J.F."/>
            <person name="Relman D.A."/>
        </authorList>
    </citation>
    <scope>NUCLEOTIDE SEQUENCE [LARGE SCALE GENOMIC DNA]</scope>
    <source>
        <strain evidence="2">DOLZORAL124_49_17</strain>
    </source>
</reference>
<feature type="transmembrane region" description="Helical" evidence="1">
    <location>
        <begin position="115"/>
        <end position="134"/>
    </location>
</feature>
<organism evidence="2 3">
    <name type="scientific">candidate division KSB3 bacterium</name>
    <dbReference type="NCBI Taxonomy" id="2044937"/>
    <lineage>
        <taxon>Bacteria</taxon>
        <taxon>candidate division KSB3</taxon>
    </lineage>
</organism>
<dbReference type="Proteomes" id="UP000229740">
    <property type="component" value="Unassembled WGS sequence"/>
</dbReference>
<gene>
    <name evidence="2" type="ORF">CSB45_13610</name>
</gene>
<feature type="transmembrane region" description="Helical" evidence="1">
    <location>
        <begin position="56"/>
        <end position="76"/>
    </location>
</feature>
<sequence>MFKKIDWKALLLGAVVKFVAENVLNALLFVIFGTYMHLVLGASPWWIFERFQDSPVGLLSSTFATLVAYWLLGFVAGHVAKRSPFSTVGVYLVIEVFFSLLSLGLNIPHSARIDFWESLILLFCVIVAYVGVLSNERIVKDHARF</sequence>
<keyword evidence="1" id="KW-1133">Transmembrane helix</keyword>
<evidence type="ECO:0000313" key="2">
    <source>
        <dbReference type="EMBL" id="PID55985.1"/>
    </source>
</evidence>
<keyword evidence="1" id="KW-0812">Transmembrane</keyword>
<accession>A0A2G6E1M8</accession>
<evidence type="ECO:0000313" key="3">
    <source>
        <dbReference type="Proteomes" id="UP000229740"/>
    </source>
</evidence>
<comment type="caution">
    <text evidence="2">The sequence shown here is derived from an EMBL/GenBank/DDBJ whole genome shotgun (WGS) entry which is preliminary data.</text>
</comment>